<protein>
    <recommendedName>
        <fullName evidence="1">Putative endonuclease Z1 domain-containing protein</fullName>
    </recommendedName>
</protein>
<name>A0A3S0WPF8_9PROT</name>
<organism evidence="2 3">
    <name type="scientific">Azospirillum doebereinerae</name>
    <dbReference type="NCBI Taxonomy" id="92933"/>
    <lineage>
        <taxon>Bacteria</taxon>
        <taxon>Pseudomonadati</taxon>
        <taxon>Pseudomonadota</taxon>
        <taxon>Alphaproteobacteria</taxon>
        <taxon>Rhodospirillales</taxon>
        <taxon>Azospirillaceae</taxon>
        <taxon>Azospirillum</taxon>
    </lineage>
</organism>
<reference evidence="2 3" key="1">
    <citation type="submission" date="2018-12" db="EMBL/GenBank/DDBJ databases">
        <authorList>
            <person name="Yang Y."/>
        </authorList>
    </citation>
    <scope>NUCLEOTIDE SEQUENCE [LARGE SCALE GENOMIC DNA]</scope>
    <source>
        <strain evidence="2 3">GSF71</strain>
    </source>
</reference>
<dbReference type="Proteomes" id="UP000280346">
    <property type="component" value="Unassembled WGS sequence"/>
</dbReference>
<evidence type="ECO:0000313" key="3">
    <source>
        <dbReference type="Proteomes" id="UP000280346"/>
    </source>
</evidence>
<dbReference type="InterPro" id="IPR018310">
    <property type="entry name" value="Put_endonuclease_Z1-dom"/>
</dbReference>
<dbReference type="OrthoDB" id="436461at2"/>
<feature type="domain" description="Putative endonuclease Z1" evidence="1">
    <location>
        <begin position="400"/>
        <end position="664"/>
    </location>
</feature>
<evidence type="ECO:0000313" key="2">
    <source>
        <dbReference type="EMBL" id="RUQ75231.1"/>
    </source>
</evidence>
<dbReference type="EMBL" id="RZIJ01000002">
    <property type="protein sequence ID" value="RUQ75231.1"/>
    <property type="molecule type" value="Genomic_DNA"/>
</dbReference>
<keyword evidence="3" id="KW-1185">Reference proteome</keyword>
<comment type="caution">
    <text evidence="2">The sequence shown here is derived from an EMBL/GenBank/DDBJ whole genome shotgun (WGS) entry which is preliminary data.</text>
</comment>
<sequence length="971" mass="107375">MRRFGIAMGLAQSKPYLRSARSRPDMATDEPNLGPAAVVPVGEENNAPSMDGGPAGGGSWWSRYCVSIEGRLSSTALSVLEADAHYIIEKALPRDGIKFDQSAWPESRVRTGMVVGSVQSGKTASMLGVAALALDAGVDLLILLAGTRVGLWLQTYERLLAQLDASTTETAYRRRAERLILPQPADVLYEQRADPTRYLQRPLARQALRLDRPIICVIPKEDDHLLMLRRFLGDIVTDDYLSSRGRPYSILLLDDEADDASVLDSEQSQKVTPRLITALWSGDPDQAGTRHPEMLASYVAYTATPQANFLQATHNPLSPRDFNAALRTPGPVGTVNSRTLTYAETAGVRSYYCGGEVFYERLRKAGDGALCHTWPFPNLRPGETEAELAGRREMLRWSMLSNALRCYLVGAAIRSLSSGWADAFSHDRIYGSIEAARDAAPGPHTMLIHPSARKEDHFSTAVDVVRWASAMPGHEAEVVLDDEAKVSLEIPVEGLARRLALEEDQWSAWLGRFEASRIELAMLPQAPYAPISLRDWPKVREALVEHIFPNVRLRVLNSDPSSDDRPRFDPVEEETGSRIPPDSLSIFVAGNVLSRGLTLEGLTTSLFLRGAAEPAADTQMQMQRWFGYRGSFLPFCRVFTYEDQLELFRRYHINDNALKAEIMSSMDAGEGVSGPALVLQGASFVATSKVEARKVPLSPGPRPSIRLVETVDDVLAKHNIDVAAGLLADGEWVPLNDDNGLERGLIRSEPVSLQQLAEFLDALRYSHHDPDLGNELSQRWEHYARLLRIDDPLFTPPMRHPQDYGAEPQSCPYSIAAYLRLWSHLVGNHSAPGFYPTDRPGVPWSYSDTLRASTPKFYLAFRHGVHSARDPRLAERGVRAVTRQFNDNALQTLWGTRGYGGAYYGDELVDYYYHRTTPVPSLQGRASWRPRGHPGLALLHVVSAPSLPTDLLAIGLGLPHGGPDHIAALRT</sequence>
<dbReference type="AlphaFoldDB" id="A0A3S0WPF8"/>
<accession>A0A3S0WPF8</accession>
<evidence type="ECO:0000259" key="1">
    <source>
        <dbReference type="Pfam" id="PF10593"/>
    </source>
</evidence>
<dbReference type="Pfam" id="PF10593">
    <property type="entry name" value="Z1"/>
    <property type="match status" value="1"/>
</dbReference>
<gene>
    <name evidence="2" type="ORF">EJ913_05125</name>
</gene>
<proteinExistence type="predicted"/>